<protein>
    <submittedName>
        <fullName evidence="1">Uncharacterized protein</fullName>
    </submittedName>
</protein>
<keyword evidence="2" id="KW-1185">Reference proteome</keyword>
<evidence type="ECO:0000313" key="2">
    <source>
        <dbReference type="Proteomes" id="UP001305779"/>
    </source>
</evidence>
<comment type="caution">
    <text evidence="1">The sequence shown here is derived from an EMBL/GenBank/DDBJ whole genome shotgun (WGS) entry which is preliminary data.</text>
</comment>
<sequence>MADLEFCRFDNGPEQGALLLTPLPHQDRVLAGSKMSTEQSIPTHGSRVFNEAIWASEITALSIGEGLQHGLDGL</sequence>
<dbReference type="Proteomes" id="UP001305779">
    <property type="component" value="Unassembled WGS sequence"/>
</dbReference>
<name>A0ABR0EU32_ZASCE</name>
<evidence type="ECO:0000313" key="1">
    <source>
        <dbReference type="EMBL" id="KAK4504338.1"/>
    </source>
</evidence>
<organism evidence="1 2">
    <name type="scientific">Zasmidium cellare</name>
    <name type="common">Wine cellar mold</name>
    <name type="synonym">Racodium cellare</name>
    <dbReference type="NCBI Taxonomy" id="395010"/>
    <lineage>
        <taxon>Eukaryota</taxon>
        <taxon>Fungi</taxon>
        <taxon>Dikarya</taxon>
        <taxon>Ascomycota</taxon>
        <taxon>Pezizomycotina</taxon>
        <taxon>Dothideomycetes</taxon>
        <taxon>Dothideomycetidae</taxon>
        <taxon>Mycosphaerellales</taxon>
        <taxon>Mycosphaerellaceae</taxon>
        <taxon>Zasmidium</taxon>
    </lineage>
</organism>
<dbReference type="EMBL" id="JAXOVC010000003">
    <property type="protein sequence ID" value="KAK4504338.1"/>
    <property type="molecule type" value="Genomic_DNA"/>
</dbReference>
<proteinExistence type="predicted"/>
<accession>A0ABR0EU32</accession>
<gene>
    <name evidence="1" type="ORF">PRZ48_005254</name>
</gene>
<reference evidence="1 2" key="1">
    <citation type="journal article" date="2023" name="G3 (Bethesda)">
        <title>A chromosome-level genome assembly of Zasmidium syzygii isolated from banana leaves.</title>
        <authorList>
            <person name="van Westerhoven A.C."/>
            <person name="Mehrabi R."/>
            <person name="Talebi R."/>
            <person name="Steentjes M.B.F."/>
            <person name="Corcolon B."/>
            <person name="Chong P.A."/>
            <person name="Kema G.H.J."/>
            <person name="Seidl M.F."/>
        </authorList>
    </citation>
    <scope>NUCLEOTIDE SEQUENCE [LARGE SCALE GENOMIC DNA]</scope>
    <source>
        <strain evidence="1 2">P124</strain>
    </source>
</reference>